<keyword evidence="10" id="KW-0546">Nucleotide metabolism</keyword>
<evidence type="ECO:0000256" key="9">
    <source>
        <dbReference type="ARBA" id="ARBA00022842"/>
    </source>
</evidence>
<dbReference type="InterPro" id="IPR036850">
    <property type="entry name" value="NDK-like_dom_sf"/>
</dbReference>
<evidence type="ECO:0000256" key="2">
    <source>
        <dbReference type="ARBA" id="ARBA00008142"/>
    </source>
</evidence>
<dbReference type="InterPro" id="IPR001564">
    <property type="entry name" value="Nucleoside_diP_kinase"/>
</dbReference>
<keyword evidence="9" id="KW-0460">Magnesium</keyword>
<dbReference type="GO" id="GO:0046872">
    <property type="term" value="F:metal ion binding"/>
    <property type="evidence" value="ECO:0007669"/>
    <property type="project" value="UniProtKB-KW"/>
</dbReference>
<dbReference type="GO" id="GO:0005524">
    <property type="term" value="F:ATP binding"/>
    <property type="evidence" value="ECO:0007669"/>
    <property type="project" value="UniProtKB-KW"/>
</dbReference>
<comment type="similarity">
    <text evidence="2 11 12">Belongs to the NDK family.</text>
</comment>
<dbReference type="Pfam" id="PF00334">
    <property type="entry name" value="NDK"/>
    <property type="match status" value="1"/>
</dbReference>
<dbReference type="AlphaFoldDB" id="A0A9D1NLA1"/>
<dbReference type="PROSITE" id="PS00469">
    <property type="entry name" value="NDPK"/>
    <property type="match status" value="1"/>
</dbReference>
<evidence type="ECO:0000256" key="11">
    <source>
        <dbReference type="PROSITE-ProRule" id="PRU00706"/>
    </source>
</evidence>
<evidence type="ECO:0000256" key="12">
    <source>
        <dbReference type="RuleBase" id="RU004011"/>
    </source>
</evidence>
<proteinExistence type="inferred from homology"/>
<dbReference type="PRINTS" id="PR01243">
    <property type="entry name" value="NUCDPKINASE"/>
</dbReference>
<organism evidence="15 16">
    <name type="scientific">Candidatus Spyradosoma merdigallinarum</name>
    <dbReference type="NCBI Taxonomy" id="2840950"/>
    <lineage>
        <taxon>Bacteria</taxon>
        <taxon>Pseudomonadati</taxon>
        <taxon>Verrucomicrobiota</taxon>
        <taxon>Opitutia</taxon>
        <taxon>Opitutia incertae sedis</taxon>
        <taxon>Candidatus Spyradosoma</taxon>
    </lineage>
</organism>
<keyword evidence="8 13" id="KW-0067">ATP-binding</keyword>
<comment type="caution">
    <text evidence="15">The sequence shown here is derived from an EMBL/GenBank/DDBJ whole genome shotgun (WGS) entry which is preliminary data.</text>
</comment>
<evidence type="ECO:0000256" key="8">
    <source>
        <dbReference type="ARBA" id="ARBA00022840"/>
    </source>
</evidence>
<evidence type="ECO:0000256" key="5">
    <source>
        <dbReference type="ARBA" id="ARBA00022723"/>
    </source>
</evidence>
<sequence length="140" mass="15420">MQKTLIIFKPDCMEKNLMGTVLARFEKAGLTLAACRMLRIDDALVRSHYAHLVNEPYFDFLSNWMKSRPVVAAVLKGENAIAKARELLGPTKSAAAPAGTIRGDFGNKEIVTYNVCHASDGEESAAAEIARFFPQEEIFA</sequence>
<keyword evidence="3" id="KW-0597">Phosphoprotein</keyword>
<dbReference type="InterPro" id="IPR034907">
    <property type="entry name" value="NDK-like_dom"/>
</dbReference>
<gene>
    <name evidence="15" type="ORF">IAC75_06015</name>
</gene>
<evidence type="ECO:0000256" key="10">
    <source>
        <dbReference type="ARBA" id="ARBA00023080"/>
    </source>
</evidence>
<keyword evidence="4 13" id="KW-0808">Transferase</keyword>
<dbReference type="SMART" id="SM00562">
    <property type="entry name" value="NDK"/>
    <property type="match status" value="1"/>
</dbReference>
<dbReference type="FunFam" id="3.30.70.141:FF:000017">
    <property type="entry name" value="Nucleoside diphosphate kinase"/>
    <property type="match status" value="1"/>
</dbReference>
<dbReference type="CDD" id="cd04413">
    <property type="entry name" value="NDPk_I"/>
    <property type="match status" value="1"/>
</dbReference>
<comment type="caution">
    <text evidence="11">Lacks conserved residue(s) required for the propagation of feature annotation.</text>
</comment>
<dbReference type="GO" id="GO:0006241">
    <property type="term" value="P:CTP biosynthetic process"/>
    <property type="evidence" value="ECO:0007669"/>
    <property type="project" value="InterPro"/>
</dbReference>
<dbReference type="GO" id="GO:0006183">
    <property type="term" value="P:GTP biosynthetic process"/>
    <property type="evidence" value="ECO:0007669"/>
    <property type="project" value="InterPro"/>
</dbReference>
<dbReference type="GO" id="GO:0006228">
    <property type="term" value="P:UTP biosynthetic process"/>
    <property type="evidence" value="ECO:0007669"/>
    <property type="project" value="InterPro"/>
</dbReference>
<evidence type="ECO:0000313" key="15">
    <source>
        <dbReference type="EMBL" id="HIV04684.1"/>
    </source>
</evidence>
<evidence type="ECO:0000259" key="14">
    <source>
        <dbReference type="SMART" id="SM00562"/>
    </source>
</evidence>
<name>A0A9D1NLA1_9BACT</name>
<evidence type="ECO:0000256" key="4">
    <source>
        <dbReference type="ARBA" id="ARBA00022679"/>
    </source>
</evidence>
<dbReference type="EC" id="2.7.4.6" evidence="13"/>
<dbReference type="SUPFAM" id="SSF54919">
    <property type="entry name" value="Nucleoside diphosphate kinase, NDK"/>
    <property type="match status" value="1"/>
</dbReference>
<reference evidence="15" key="1">
    <citation type="submission" date="2020-10" db="EMBL/GenBank/DDBJ databases">
        <authorList>
            <person name="Gilroy R."/>
        </authorList>
    </citation>
    <scope>NUCLEOTIDE SEQUENCE</scope>
    <source>
        <strain evidence="15">10669</strain>
    </source>
</reference>
<evidence type="ECO:0000256" key="1">
    <source>
        <dbReference type="ARBA" id="ARBA00001946"/>
    </source>
</evidence>
<keyword evidence="5" id="KW-0479">Metal-binding</keyword>
<dbReference type="PANTHER" id="PTHR11349">
    <property type="entry name" value="NUCLEOSIDE DIPHOSPHATE KINASE"/>
    <property type="match status" value="1"/>
</dbReference>
<comment type="catalytic activity">
    <reaction evidence="13">
        <text>a 2'-deoxyribonucleoside 5'-diphosphate + ATP = a 2'-deoxyribonucleoside 5'-triphosphate + ADP</text>
        <dbReference type="Rhea" id="RHEA:44640"/>
        <dbReference type="ChEBI" id="CHEBI:30616"/>
        <dbReference type="ChEBI" id="CHEBI:61560"/>
        <dbReference type="ChEBI" id="CHEBI:73316"/>
        <dbReference type="ChEBI" id="CHEBI:456216"/>
        <dbReference type="EC" id="2.7.4.6"/>
    </reaction>
</comment>
<dbReference type="PROSITE" id="PS51374">
    <property type="entry name" value="NDPK_LIKE"/>
    <property type="match status" value="1"/>
</dbReference>
<dbReference type="Gene3D" id="3.30.70.141">
    <property type="entry name" value="Nucleoside diphosphate kinase-like domain"/>
    <property type="match status" value="1"/>
</dbReference>
<protein>
    <recommendedName>
        <fullName evidence="13">Nucleoside diphosphate kinase</fullName>
        <ecNumber evidence="13">2.7.4.6</ecNumber>
    </recommendedName>
</protein>
<keyword evidence="7 13" id="KW-0418">Kinase</keyword>
<reference evidence="15" key="2">
    <citation type="journal article" date="2021" name="PeerJ">
        <title>Extensive microbial diversity within the chicken gut microbiome revealed by metagenomics and culture.</title>
        <authorList>
            <person name="Gilroy R."/>
            <person name="Ravi A."/>
            <person name="Getino M."/>
            <person name="Pursley I."/>
            <person name="Horton D.L."/>
            <person name="Alikhan N.F."/>
            <person name="Baker D."/>
            <person name="Gharbi K."/>
            <person name="Hall N."/>
            <person name="Watson M."/>
            <person name="Adriaenssens E.M."/>
            <person name="Foster-Nyarko E."/>
            <person name="Jarju S."/>
            <person name="Secka A."/>
            <person name="Antonio M."/>
            <person name="Oren A."/>
            <person name="Chaudhuri R.R."/>
            <person name="La Ragione R."/>
            <person name="Hildebrand F."/>
            <person name="Pallen M.J."/>
        </authorList>
    </citation>
    <scope>NUCLEOTIDE SEQUENCE</scope>
    <source>
        <strain evidence="15">10669</strain>
    </source>
</reference>
<evidence type="ECO:0000256" key="7">
    <source>
        <dbReference type="ARBA" id="ARBA00022777"/>
    </source>
</evidence>
<dbReference type="InterPro" id="IPR023005">
    <property type="entry name" value="Nucleoside_diP_kinase_AS"/>
</dbReference>
<feature type="domain" description="Nucleoside diphosphate kinase-like" evidence="14">
    <location>
        <begin position="1"/>
        <end position="140"/>
    </location>
</feature>
<dbReference type="EMBL" id="DVOG01000155">
    <property type="protein sequence ID" value="HIV04684.1"/>
    <property type="molecule type" value="Genomic_DNA"/>
</dbReference>
<evidence type="ECO:0000313" key="16">
    <source>
        <dbReference type="Proteomes" id="UP000886812"/>
    </source>
</evidence>
<dbReference type="Proteomes" id="UP000886812">
    <property type="component" value="Unassembled WGS sequence"/>
</dbReference>
<evidence type="ECO:0000256" key="6">
    <source>
        <dbReference type="ARBA" id="ARBA00022741"/>
    </source>
</evidence>
<accession>A0A9D1NLA1</accession>
<evidence type="ECO:0000256" key="3">
    <source>
        <dbReference type="ARBA" id="ARBA00022553"/>
    </source>
</evidence>
<comment type="cofactor">
    <cofactor evidence="1">
        <name>Mg(2+)</name>
        <dbReference type="ChEBI" id="CHEBI:18420"/>
    </cofactor>
</comment>
<evidence type="ECO:0000256" key="13">
    <source>
        <dbReference type="RuleBase" id="RU004013"/>
    </source>
</evidence>
<keyword evidence="6 13" id="KW-0547">Nucleotide-binding</keyword>
<dbReference type="GO" id="GO:0004550">
    <property type="term" value="F:nucleoside diphosphate kinase activity"/>
    <property type="evidence" value="ECO:0007669"/>
    <property type="project" value="UniProtKB-EC"/>
</dbReference>